<dbReference type="EMBL" id="JAVREH010000005">
    <property type="protein sequence ID" value="MDT0260853.1"/>
    <property type="molecule type" value="Genomic_DNA"/>
</dbReference>
<evidence type="ECO:0000313" key="5">
    <source>
        <dbReference type="EMBL" id="MDT0260853.1"/>
    </source>
</evidence>
<dbReference type="Gene3D" id="2.60.120.650">
    <property type="entry name" value="Cupin"/>
    <property type="match status" value="1"/>
</dbReference>
<dbReference type="PROSITE" id="PS51184">
    <property type="entry name" value="JMJC"/>
    <property type="match status" value="1"/>
</dbReference>
<comment type="caution">
    <text evidence="5">The sequence shown here is derived from an EMBL/GenBank/DDBJ whole genome shotgun (WGS) entry which is preliminary data.</text>
</comment>
<evidence type="ECO:0000256" key="1">
    <source>
        <dbReference type="ARBA" id="ARBA00001954"/>
    </source>
</evidence>
<dbReference type="InterPro" id="IPR003347">
    <property type="entry name" value="JmjC_dom"/>
</dbReference>
<dbReference type="SMART" id="SM00558">
    <property type="entry name" value="JmjC"/>
    <property type="match status" value="1"/>
</dbReference>
<gene>
    <name evidence="5" type="ORF">RM423_05540</name>
</gene>
<dbReference type="Pfam" id="PF08007">
    <property type="entry name" value="JmjC_2"/>
    <property type="match status" value="1"/>
</dbReference>
<feature type="domain" description="JmjC" evidence="4">
    <location>
        <begin position="130"/>
        <end position="277"/>
    </location>
</feature>
<name>A0ABU2J781_9ACTN</name>
<reference evidence="6" key="1">
    <citation type="submission" date="2023-07" db="EMBL/GenBank/DDBJ databases">
        <title>30 novel species of actinomycetes from the DSMZ collection.</title>
        <authorList>
            <person name="Nouioui I."/>
        </authorList>
    </citation>
    <scope>NUCLEOTIDE SEQUENCE [LARGE SCALE GENOMIC DNA]</scope>
    <source>
        <strain evidence="6">DSM 44399</strain>
    </source>
</reference>
<dbReference type="Proteomes" id="UP001183176">
    <property type="component" value="Unassembled WGS sequence"/>
</dbReference>
<sequence length="437" mass="45580">MTGSPTANGVGKAGPVPSSAAAATRSLGADARSLARCVPISRGEFARSYWSSRALFSPAAETGADFTDLLSEAAVDELISRRGLRTPFLRMAKQGKVIPASAYTRSGGSGATVGDQVADDKVLRLVADGATLVLQGLHRTWPPLVEFGSTLAAEVGHPVQINAYITPPQNQGFSAHYDTHDVFLLQVAGRKRWVIHEPVLTDPLPAQTWEQRSAAVAARAAEPPLLDVTLEPGDALYLPRGFLHSAAALGELSIHLTVGVHPVTRHALAQQLLAEAAAEPELRRSLPMGVDLANPAVLAEHLGAAVRSLSGYAEDADGALLRAVAERVDADLSRTTRPGPISPLAQLAALANLTPETELVLRPGLRASVRVGVGGTITLRFLDQSVDLPAGEEAAVKAVLAAEPVTASTLPGLDATDGLELVRLLLTEAVLVPNAGN</sequence>
<accession>A0ABU2J781</accession>
<dbReference type="SUPFAM" id="SSF51197">
    <property type="entry name" value="Clavaminate synthase-like"/>
    <property type="match status" value="1"/>
</dbReference>
<keyword evidence="6" id="KW-1185">Reference proteome</keyword>
<protein>
    <submittedName>
        <fullName evidence="5">Cupin domain-containing protein</fullName>
    </submittedName>
</protein>
<comment type="cofactor">
    <cofactor evidence="1">
        <name>Fe(2+)</name>
        <dbReference type="ChEBI" id="CHEBI:29033"/>
    </cofactor>
</comment>
<keyword evidence="2" id="KW-0479">Metal-binding</keyword>
<keyword evidence="3" id="KW-0408">Iron</keyword>
<evidence type="ECO:0000259" key="4">
    <source>
        <dbReference type="PROSITE" id="PS51184"/>
    </source>
</evidence>
<dbReference type="PANTHER" id="PTHR13096">
    <property type="entry name" value="MINA53 MYC INDUCED NUCLEAR ANTIGEN"/>
    <property type="match status" value="1"/>
</dbReference>
<organism evidence="5 6">
    <name type="scientific">Jatrophihabitans lederbergiae</name>
    <dbReference type="NCBI Taxonomy" id="3075547"/>
    <lineage>
        <taxon>Bacteria</taxon>
        <taxon>Bacillati</taxon>
        <taxon>Actinomycetota</taxon>
        <taxon>Actinomycetes</taxon>
        <taxon>Jatrophihabitantales</taxon>
        <taxon>Jatrophihabitantaceae</taxon>
        <taxon>Jatrophihabitans</taxon>
    </lineage>
</organism>
<proteinExistence type="predicted"/>
<evidence type="ECO:0000313" key="6">
    <source>
        <dbReference type="Proteomes" id="UP001183176"/>
    </source>
</evidence>
<dbReference type="PANTHER" id="PTHR13096:SF9">
    <property type="entry name" value="BIFUNCTIONAL LYSINE-SPECIFIC DEMETHYLASE AND HISTIDYL-HYDROXYLASE"/>
    <property type="match status" value="1"/>
</dbReference>
<dbReference type="InterPro" id="IPR039994">
    <property type="entry name" value="NO66-like"/>
</dbReference>
<evidence type="ECO:0000256" key="2">
    <source>
        <dbReference type="ARBA" id="ARBA00022723"/>
    </source>
</evidence>
<evidence type="ECO:0000256" key="3">
    <source>
        <dbReference type="ARBA" id="ARBA00023004"/>
    </source>
</evidence>